<reference evidence="6" key="1">
    <citation type="journal article" date="2006" name="Proc. Natl. Acad. Sci. U.S.A.">
        <title>Genome analysis of the smallest free-living eukaryote Ostreococcus tauri unveils many unique features.</title>
        <authorList>
            <person name="Derelle E."/>
            <person name="Ferraz C."/>
            <person name="Rombauts S."/>
            <person name="Rouze P."/>
            <person name="Worden A.Z."/>
            <person name="Robbens S."/>
            <person name="Partensky F."/>
            <person name="Degroeve S."/>
            <person name="Echeynie S."/>
            <person name="Cooke R."/>
            <person name="Saeys Y."/>
            <person name="Wuyts J."/>
            <person name="Jabbari K."/>
            <person name="Bowler C."/>
            <person name="Panaud O."/>
            <person name="Piegu B."/>
            <person name="Ball S.G."/>
            <person name="Ral J.-P."/>
            <person name="Bouget F.-Y."/>
            <person name="Piganeau G."/>
            <person name="De Baets B."/>
            <person name="Picard A."/>
            <person name="Delseny M."/>
            <person name="Demaille J."/>
            <person name="Van de Peer Y."/>
            <person name="Moreau H."/>
        </authorList>
    </citation>
    <scope>NUCLEOTIDE SEQUENCE [LARGE SCALE GENOMIC DNA]</scope>
    <source>
        <strain evidence="6">OTTH 0595 / CCAP 157/2 / RCC745</strain>
    </source>
</reference>
<evidence type="ECO:0000256" key="2">
    <source>
        <dbReference type="ARBA" id="ARBA00022468"/>
    </source>
</evidence>
<dbReference type="GO" id="GO:0048471">
    <property type="term" value="C:perinuclear region of cytoplasm"/>
    <property type="evidence" value="ECO:0007669"/>
    <property type="project" value="TreeGrafter"/>
</dbReference>
<evidence type="ECO:0000256" key="4">
    <source>
        <dbReference type="ARBA" id="ARBA00022737"/>
    </source>
</evidence>
<dbReference type="Pfam" id="PF13516">
    <property type="entry name" value="LRR_6"/>
    <property type="match status" value="4"/>
</dbReference>
<dbReference type="GO" id="GO:0005634">
    <property type="term" value="C:nucleus"/>
    <property type="evidence" value="ECO:0007669"/>
    <property type="project" value="TreeGrafter"/>
</dbReference>
<dbReference type="SUPFAM" id="SSF52047">
    <property type="entry name" value="RNI-like"/>
    <property type="match status" value="1"/>
</dbReference>
<reference evidence="5 6" key="2">
    <citation type="journal article" date="2014" name="BMC Genomics">
        <title>An improved genome of the model marine alga Ostreococcus tauri unfolds by assessing Illumina de novo assemblies.</title>
        <authorList>
            <person name="Blanc-Mathieu R."/>
            <person name="Verhelst B."/>
            <person name="Derelle E."/>
            <person name="Rombauts S."/>
            <person name="Bouget F.Y."/>
            <person name="Carre I."/>
            <person name="Chateau A."/>
            <person name="Eyre-Walker A."/>
            <person name="Grimsley N."/>
            <person name="Moreau H."/>
            <person name="Piegu B."/>
            <person name="Rivals E."/>
            <person name="Schackwitz W."/>
            <person name="Van de Peer Y."/>
            <person name="Piganeau G."/>
        </authorList>
    </citation>
    <scope>NUCLEOTIDE SEQUENCE [LARGE SCALE GENOMIC DNA]</scope>
    <source>
        <strain evidence="6">OTTH 0595 / CCAP 157/2 / RCC745</strain>
    </source>
</reference>
<keyword evidence="6" id="KW-1185">Reference proteome</keyword>
<dbReference type="InterPro" id="IPR032675">
    <property type="entry name" value="LRR_dom_sf"/>
</dbReference>
<dbReference type="Gene3D" id="3.80.10.10">
    <property type="entry name" value="Ribonuclease Inhibitor"/>
    <property type="match status" value="3"/>
</dbReference>
<proteinExistence type="predicted"/>
<evidence type="ECO:0000313" key="5">
    <source>
        <dbReference type="EMBL" id="CEF98960.1"/>
    </source>
</evidence>
<dbReference type="KEGG" id="ota:OT_ostta09g00870"/>
<dbReference type="PANTHER" id="PTHR24113">
    <property type="entry name" value="RAN GTPASE-ACTIVATING PROTEIN 1"/>
    <property type="match status" value="1"/>
</dbReference>
<evidence type="ECO:0000256" key="1">
    <source>
        <dbReference type="ARBA" id="ARBA00004430"/>
    </source>
</evidence>
<evidence type="ECO:0000256" key="3">
    <source>
        <dbReference type="ARBA" id="ARBA00022614"/>
    </source>
</evidence>
<dbReference type="Proteomes" id="UP000009170">
    <property type="component" value="Unassembled WGS sequence"/>
</dbReference>
<dbReference type="GO" id="GO:0031267">
    <property type="term" value="F:small GTPase binding"/>
    <property type="evidence" value="ECO:0007669"/>
    <property type="project" value="TreeGrafter"/>
</dbReference>
<dbReference type="InParanoid" id="A0A090M403"/>
<accession>A0A090M403</accession>
<dbReference type="PANTHER" id="PTHR24113:SF12">
    <property type="entry name" value="RAN GTPASE-ACTIVATING PROTEIN 1"/>
    <property type="match status" value="1"/>
</dbReference>
<sequence length="460" mass="47691">MAWGKPSAEPPAWLAMCAANDARLTSIIVPRSRAFDEETQIALAKALEENERVLEVYASGHAVSVTAARAFAVMLAVNVTLKSICLGDENFGGMVEVEGDGRATSALQETLRGCAHAAALETMDLERKGVTNDDGEAIGKVLSQSATMREVRLGRNEGLGAEGYSKAFAGASESVSLEILDLTDNVLDDASARALGALLSSSCPIKRLGLTRCEIGTEGLRALGDGLTSRASVERLELSGVKLGTGGAAALFGARTTTTNVLEIDLTQCGIEDEADVQALSGFLGASPKLLGVNLRGNAFGDAGASSLAVGAFASRAPESLDLGSCKLTAGAMDALSNAIKSSKTLSLFDNALGDEGVANIFAQSSGSSLEVLDLGAVGLSVDGLRAVVVALRNPEAFERLHTLIVGGNPGCQADDWERVVSDLRSNRPNLDVAWRAADGNSDDANRLKRDDAGRVIAIE</sequence>
<dbReference type="GO" id="GO:0006913">
    <property type="term" value="P:nucleocytoplasmic transport"/>
    <property type="evidence" value="ECO:0007669"/>
    <property type="project" value="TreeGrafter"/>
</dbReference>
<dbReference type="SMART" id="SM00368">
    <property type="entry name" value="LRR_RI"/>
    <property type="match status" value="7"/>
</dbReference>
<dbReference type="GeneID" id="9831952"/>
<keyword evidence="2" id="KW-0343">GTPase activation</keyword>
<dbReference type="InterPro" id="IPR027038">
    <property type="entry name" value="RanGap"/>
</dbReference>
<dbReference type="InterPro" id="IPR001611">
    <property type="entry name" value="Leu-rich_rpt"/>
</dbReference>
<dbReference type="GO" id="GO:0005829">
    <property type="term" value="C:cytosol"/>
    <property type="evidence" value="ECO:0007669"/>
    <property type="project" value="TreeGrafter"/>
</dbReference>
<organism evidence="5 6">
    <name type="scientific">Ostreococcus tauri</name>
    <name type="common">Marine green alga</name>
    <dbReference type="NCBI Taxonomy" id="70448"/>
    <lineage>
        <taxon>Eukaryota</taxon>
        <taxon>Viridiplantae</taxon>
        <taxon>Chlorophyta</taxon>
        <taxon>Mamiellophyceae</taxon>
        <taxon>Mamiellales</taxon>
        <taxon>Bathycoccaceae</taxon>
        <taxon>Ostreococcus</taxon>
    </lineage>
</organism>
<dbReference type="STRING" id="70448.A0A090M403"/>
<keyword evidence="3" id="KW-0433">Leucine-rich repeat</keyword>
<gene>
    <name evidence="5" type="ORF">OT_ostta09g00870</name>
</gene>
<dbReference type="GO" id="GO:0005096">
    <property type="term" value="F:GTPase activator activity"/>
    <property type="evidence" value="ECO:0007669"/>
    <property type="project" value="UniProtKB-KW"/>
</dbReference>
<dbReference type="AlphaFoldDB" id="A0A090M403"/>
<name>A0A090M403_OSTTA</name>
<comment type="caution">
    <text evidence="5">The sequence shown here is derived from an EMBL/GenBank/DDBJ whole genome shotgun (WGS) entry which is preliminary data.</text>
</comment>
<keyword evidence="4" id="KW-0677">Repeat</keyword>
<protein>
    <submittedName>
        <fullName evidence="5">Leucine-rich repeat, ribonuclease inhibitor subtype</fullName>
    </submittedName>
</protein>
<dbReference type="RefSeq" id="XP_003081083.2">
    <property type="nucleotide sequence ID" value="XM_003081035.2"/>
</dbReference>
<dbReference type="GO" id="GO:0005930">
    <property type="term" value="C:axoneme"/>
    <property type="evidence" value="ECO:0007669"/>
    <property type="project" value="UniProtKB-SubCell"/>
</dbReference>
<dbReference type="OrthoDB" id="547042at2759"/>
<comment type="subcellular location">
    <subcellularLocation>
        <location evidence="1">Cytoplasm</location>
        <location evidence="1">Cytoskeleton</location>
        <location evidence="1">Cilium axoneme</location>
    </subcellularLocation>
</comment>
<dbReference type="EMBL" id="CAID01000009">
    <property type="protein sequence ID" value="CEF98960.1"/>
    <property type="molecule type" value="Genomic_DNA"/>
</dbReference>
<evidence type="ECO:0000313" key="6">
    <source>
        <dbReference type="Proteomes" id="UP000009170"/>
    </source>
</evidence>